<dbReference type="GO" id="GO:0046872">
    <property type="term" value="F:metal ion binding"/>
    <property type="evidence" value="ECO:0007669"/>
    <property type="project" value="UniProtKB-KW"/>
</dbReference>
<dbReference type="PROSITE" id="PS00843">
    <property type="entry name" value="DALA_DALA_LIGASE_1"/>
    <property type="match status" value="1"/>
</dbReference>
<sequence length="300" mass="32297">MKVLLIAGGWSTERDVSLASARNIGTALDELGHDVTFLDLLDGFGTLVRLARENDFAFLALHGAPGEDGLVQAVLESAGCPYQGSGPAASFLALNKAASKALFREADLRTPDWELIPRPGTGTPLQLRYPVFVKPNMGGSSLGMSLVEREVDLPPALEKVHALGEEALVEAAVPGVEVTCGILGETPQPLILIRPKHGSAYFDYQNKYDQDGADEICPAPVDEELVREVQHISLEAHRILGCRGYSRADFMVQEGVPYLLEVNTLPGMTSTSLLPRSAKVTGLDFNALIAELIRLGMEHN</sequence>
<keyword evidence="19" id="KW-1185">Reference proteome</keyword>
<dbReference type="InterPro" id="IPR011761">
    <property type="entry name" value="ATP-grasp"/>
</dbReference>
<dbReference type="Gene3D" id="3.30.470.20">
    <property type="entry name" value="ATP-grasp fold, B domain"/>
    <property type="match status" value="1"/>
</dbReference>
<organism evidence="18 19">
    <name type="scientific">Paucidesulfovibrio gracilis DSM 16080</name>
    <dbReference type="NCBI Taxonomy" id="1121449"/>
    <lineage>
        <taxon>Bacteria</taxon>
        <taxon>Pseudomonadati</taxon>
        <taxon>Thermodesulfobacteriota</taxon>
        <taxon>Desulfovibrionia</taxon>
        <taxon>Desulfovibrionales</taxon>
        <taxon>Desulfovibrionaceae</taxon>
        <taxon>Paucidesulfovibrio</taxon>
    </lineage>
</organism>
<evidence type="ECO:0000256" key="8">
    <source>
        <dbReference type="ARBA" id="ARBA00022840"/>
    </source>
</evidence>
<reference evidence="18 19" key="1">
    <citation type="submission" date="2017-02" db="EMBL/GenBank/DDBJ databases">
        <authorList>
            <person name="Peterson S.W."/>
        </authorList>
    </citation>
    <scope>NUCLEOTIDE SEQUENCE [LARGE SCALE GENOMIC DNA]</scope>
    <source>
        <strain evidence="18 19">DSM 16080</strain>
    </source>
</reference>
<dbReference type="EC" id="6.3.2.4" evidence="4 13"/>
<evidence type="ECO:0000256" key="9">
    <source>
        <dbReference type="ARBA" id="ARBA00022960"/>
    </source>
</evidence>
<dbReference type="UniPathway" id="UPA00219"/>
<comment type="cofactor">
    <cofactor evidence="15">
        <name>Mg(2+)</name>
        <dbReference type="ChEBI" id="CHEBI:18420"/>
    </cofactor>
    <cofactor evidence="15">
        <name>Mn(2+)</name>
        <dbReference type="ChEBI" id="CHEBI:29035"/>
    </cofactor>
    <text evidence="15">Binds 2 magnesium or manganese ions per subunit.</text>
</comment>
<dbReference type="NCBIfam" id="NF002378">
    <property type="entry name" value="PRK01372.1"/>
    <property type="match status" value="1"/>
</dbReference>
<dbReference type="GO" id="GO:0008716">
    <property type="term" value="F:D-alanine-D-alanine ligase activity"/>
    <property type="evidence" value="ECO:0007669"/>
    <property type="project" value="UniProtKB-UniRule"/>
</dbReference>
<comment type="cofactor">
    <cofactor evidence="1">
        <name>Mn(2+)</name>
        <dbReference type="ChEBI" id="CHEBI:29035"/>
    </cofactor>
</comment>
<dbReference type="Gene3D" id="3.40.50.20">
    <property type="match status" value="1"/>
</dbReference>
<dbReference type="RefSeq" id="WP_078716278.1">
    <property type="nucleotide sequence ID" value="NZ_FUYC01000002.1"/>
</dbReference>
<dbReference type="OrthoDB" id="9813261at2"/>
<dbReference type="GO" id="GO:0005524">
    <property type="term" value="F:ATP binding"/>
    <property type="evidence" value="ECO:0007669"/>
    <property type="project" value="UniProtKB-UniRule"/>
</dbReference>
<evidence type="ECO:0000256" key="10">
    <source>
        <dbReference type="ARBA" id="ARBA00022984"/>
    </source>
</evidence>
<dbReference type="Pfam" id="PF07478">
    <property type="entry name" value="Dala_Dala_lig_C"/>
    <property type="match status" value="1"/>
</dbReference>
<evidence type="ECO:0000256" key="11">
    <source>
        <dbReference type="ARBA" id="ARBA00023316"/>
    </source>
</evidence>
<comment type="pathway">
    <text evidence="13">Cell wall biogenesis; peptidoglycan biosynthesis.</text>
</comment>
<keyword evidence="15" id="KW-0460">Magnesium</keyword>
<evidence type="ECO:0000256" key="12">
    <source>
        <dbReference type="ARBA" id="ARBA00047614"/>
    </source>
</evidence>
<evidence type="ECO:0000313" key="19">
    <source>
        <dbReference type="Proteomes" id="UP000190027"/>
    </source>
</evidence>
<evidence type="ECO:0000256" key="7">
    <source>
        <dbReference type="ARBA" id="ARBA00022741"/>
    </source>
</evidence>
<evidence type="ECO:0000256" key="5">
    <source>
        <dbReference type="ARBA" id="ARBA00022490"/>
    </source>
</evidence>
<keyword evidence="15" id="KW-0479">Metal-binding</keyword>
<comment type="catalytic activity">
    <reaction evidence="12 13">
        <text>2 D-alanine + ATP = D-alanyl-D-alanine + ADP + phosphate + H(+)</text>
        <dbReference type="Rhea" id="RHEA:11224"/>
        <dbReference type="ChEBI" id="CHEBI:15378"/>
        <dbReference type="ChEBI" id="CHEBI:30616"/>
        <dbReference type="ChEBI" id="CHEBI:43474"/>
        <dbReference type="ChEBI" id="CHEBI:57416"/>
        <dbReference type="ChEBI" id="CHEBI:57822"/>
        <dbReference type="ChEBI" id="CHEBI:456216"/>
        <dbReference type="EC" id="6.3.2.4"/>
    </reaction>
</comment>
<dbReference type="InterPro" id="IPR011095">
    <property type="entry name" value="Dala_Dala_lig_C"/>
</dbReference>
<keyword evidence="7 16" id="KW-0547">Nucleotide-binding</keyword>
<dbReference type="GO" id="GO:0071555">
    <property type="term" value="P:cell wall organization"/>
    <property type="evidence" value="ECO:0007669"/>
    <property type="project" value="UniProtKB-KW"/>
</dbReference>
<evidence type="ECO:0000256" key="13">
    <source>
        <dbReference type="HAMAP-Rule" id="MF_00047"/>
    </source>
</evidence>
<dbReference type="HAMAP" id="MF_00047">
    <property type="entry name" value="Dala_Dala_lig"/>
    <property type="match status" value="1"/>
</dbReference>
<dbReference type="EMBL" id="FUYC01000002">
    <property type="protein sequence ID" value="SKA74600.1"/>
    <property type="molecule type" value="Genomic_DNA"/>
</dbReference>
<proteinExistence type="inferred from homology"/>
<dbReference type="InterPro" id="IPR016185">
    <property type="entry name" value="PreATP-grasp_dom_sf"/>
</dbReference>
<dbReference type="PROSITE" id="PS50975">
    <property type="entry name" value="ATP_GRASP"/>
    <property type="match status" value="1"/>
</dbReference>
<feature type="active site" evidence="14">
    <location>
        <position position="13"/>
    </location>
</feature>
<dbReference type="PANTHER" id="PTHR23132:SF23">
    <property type="entry name" value="D-ALANINE--D-ALANINE LIGASE B"/>
    <property type="match status" value="1"/>
</dbReference>
<evidence type="ECO:0000256" key="15">
    <source>
        <dbReference type="PIRSR" id="PIRSR039102-3"/>
    </source>
</evidence>
<keyword evidence="9 13" id="KW-0133">Cell shape</keyword>
<dbReference type="InterPro" id="IPR013815">
    <property type="entry name" value="ATP_grasp_subdomain_1"/>
</dbReference>
<feature type="binding site" evidence="15">
    <location>
        <position position="261"/>
    </location>
    <ligand>
        <name>Mg(2+)</name>
        <dbReference type="ChEBI" id="CHEBI:18420"/>
        <label>2</label>
    </ligand>
</feature>
<feature type="binding site" evidence="15">
    <location>
        <position position="261"/>
    </location>
    <ligand>
        <name>Mg(2+)</name>
        <dbReference type="ChEBI" id="CHEBI:18420"/>
        <label>1</label>
    </ligand>
</feature>
<name>A0A1T4WBE9_9BACT</name>
<dbReference type="InterPro" id="IPR005905">
    <property type="entry name" value="D_ala_D_ala"/>
</dbReference>
<comment type="function">
    <text evidence="13">Cell wall formation.</text>
</comment>
<keyword evidence="6 13" id="KW-0436">Ligase</keyword>
<evidence type="ECO:0000259" key="17">
    <source>
        <dbReference type="PROSITE" id="PS50975"/>
    </source>
</evidence>
<comment type="subcellular location">
    <subcellularLocation>
        <location evidence="2 13">Cytoplasm</location>
    </subcellularLocation>
</comment>
<accession>A0A1T4WBE9</accession>
<dbReference type="GO" id="GO:0008360">
    <property type="term" value="P:regulation of cell shape"/>
    <property type="evidence" value="ECO:0007669"/>
    <property type="project" value="UniProtKB-KW"/>
</dbReference>
<dbReference type="PROSITE" id="PS00844">
    <property type="entry name" value="DALA_DALA_LIGASE_2"/>
    <property type="match status" value="1"/>
</dbReference>
<dbReference type="Gene3D" id="3.30.1490.20">
    <property type="entry name" value="ATP-grasp fold, A domain"/>
    <property type="match status" value="1"/>
</dbReference>
<evidence type="ECO:0000256" key="14">
    <source>
        <dbReference type="PIRSR" id="PIRSR039102-1"/>
    </source>
</evidence>
<dbReference type="STRING" id="1121449.SAMN02745704_00717"/>
<feature type="binding site" evidence="15">
    <location>
        <position position="249"/>
    </location>
    <ligand>
        <name>Mg(2+)</name>
        <dbReference type="ChEBI" id="CHEBI:18420"/>
        <label>1</label>
    </ligand>
</feature>
<keyword evidence="8 16" id="KW-0067">ATP-binding</keyword>
<feature type="domain" description="ATP-grasp" evidence="17">
    <location>
        <begin position="100"/>
        <end position="294"/>
    </location>
</feature>
<dbReference type="GO" id="GO:0005737">
    <property type="term" value="C:cytoplasm"/>
    <property type="evidence" value="ECO:0007669"/>
    <property type="project" value="UniProtKB-SubCell"/>
</dbReference>
<dbReference type="PIRSF" id="PIRSF039102">
    <property type="entry name" value="Ddl/VanB"/>
    <property type="match status" value="1"/>
</dbReference>
<evidence type="ECO:0000256" key="1">
    <source>
        <dbReference type="ARBA" id="ARBA00001936"/>
    </source>
</evidence>
<protein>
    <recommendedName>
        <fullName evidence="4 13">D-alanine--D-alanine ligase</fullName>
        <ecNumber evidence="4 13">6.3.2.4</ecNumber>
    </recommendedName>
    <alternativeName>
        <fullName evidence="13">D-Ala-D-Ala ligase</fullName>
    </alternativeName>
    <alternativeName>
        <fullName evidence="13">D-alanylalanine synthetase</fullName>
    </alternativeName>
</protein>
<gene>
    <name evidence="13" type="primary">ddl</name>
    <name evidence="18" type="ORF">SAMN02745704_00717</name>
</gene>
<dbReference type="Proteomes" id="UP000190027">
    <property type="component" value="Unassembled WGS sequence"/>
</dbReference>
<keyword evidence="10 13" id="KW-0573">Peptidoglycan synthesis</keyword>
<dbReference type="PANTHER" id="PTHR23132">
    <property type="entry name" value="D-ALANINE--D-ALANINE LIGASE"/>
    <property type="match status" value="1"/>
</dbReference>
<dbReference type="NCBIfam" id="TIGR01205">
    <property type="entry name" value="D_ala_D_alaTIGR"/>
    <property type="match status" value="1"/>
</dbReference>
<feature type="binding site" evidence="15">
    <location>
        <position position="263"/>
    </location>
    <ligand>
        <name>Mg(2+)</name>
        <dbReference type="ChEBI" id="CHEBI:18420"/>
        <label>2</label>
    </ligand>
</feature>
<dbReference type="GO" id="GO:0009252">
    <property type="term" value="P:peptidoglycan biosynthetic process"/>
    <property type="evidence" value="ECO:0007669"/>
    <property type="project" value="UniProtKB-UniRule"/>
</dbReference>
<dbReference type="InterPro" id="IPR000291">
    <property type="entry name" value="D-Ala_lig_Van_CS"/>
</dbReference>
<keyword evidence="15" id="KW-0464">Manganese</keyword>
<comment type="similarity">
    <text evidence="3 13">Belongs to the D-alanine--D-alanine ligase family.</text>
</comment>
<dbReference type="SUPFAM" id="SSF52440">
    <property type="entry name" value="PreATP-grasp domain"/>
    <property type="match status" value="1"/>
</dbReference>
<evidence type="ECO:0000256" key="16">
    <source>
        <dbReference type="PROSITE-ProRule" id="PRU00409"/>
    </source>
</evidence>
<keyword evidence="11 13" id="KW-0961">Cell wall biogenesis/degradation</keyword>
<evidence type="ECO:0000256" key="6">
    <source>
        <dbReference type="ARBA" id="ARBA00022598"/>
    </source>
</evidence>
<evidence type="ECO:0000256" key="3">
    <source>
        <dbReference type="ARBA" id="ARBA00010871"/>
    </source>
</evidence>
<feature type="active site" evidence="14">
    <location>
        <position position="272"/>
    </location>
</feature>
<dbReference type="SUPFAM" id="SSF56059">
    <property type="entry name" value="Glutathione synthetase ATP-binding domain-like"/>
    <property type="match status" value="1"/>
</dbReference>
<dbReference type="AlphaFoldDB" id="A0A1T4WBE9"/>
<evidence type="ECO:0000256" key="4">
    <source>
        <dbReference type="ARBA" id="ARBA00012216"/>
    </source>
</evidence>
<keyword evidence="5 13" id="KW-0963">Cytoplasm</keyword>
<evidence type="ECO:0000313" key="18">
    <source>
        <dbReference type="EMBL" id="SKA74600.1"/>
    </source>
</evidence>
<feature type="active site" evidence="14">
    <location>
        <position position="140"/>
    </location>
</feature>
<evidence type="ECO:0000256" key="2">
    <source>
        <dbReference type="ARBA" id="ARBA00004496"/>
    </source>
</evidence>